<dbReference type="OrthoDB" id="5401788at2"/>
<evidence type="ECO:0000313" key="3">
    <source>
        <dbReference type="Proteomes" id="UP000196027"/>
    </source>
</evidence>
<dbReference type="KEGG" id="ome:OLMES_2839"/>
<dbReference type="RefSeq" id="WP_087461841.1">
    <property type="nucleotide sequence ID" value="NZ_CP021425.1"/>
</dbReference>
<reference evidence="2 3" key="1">
    <citation type="submission" date="2017-05" db="EMBL/GenBank/DDBJ databases">
        <title>Genomic insights into alkan degradation activity of Oleiphilus messinensis.</title>
        <authorList>
            <person name="Kozyavkin S.A."/>
            <person name="Slesarev A.I."/>
            <person name="Golyshin P.N."/>
            <person name="Korzhenkov A."/>
            <person name="Golyshina O.N."/>
            <person name="Toshchakov S.V."/>
        </authorList>
    </citation>
    <scope>NUCLEOTIDE SEQUENCE [LARGE SCALE GENOMIC DNA]</scope>
    <source>
        <strain evidence="2 3">ME102</strain>
    </source>
</reference>
<sequence length="220" mass="25247">MLRLTSFLSLNITKYFYLFACIAPIALAIELNAGLLAYVEEKFGTDARLRLVDWQKLANTNKALPELEQVSLVNDFFNQRVFISDIKHWGREDYWATPVEMLITNAGDCEDYSIAKYFTLKDMGISEEKMRITYVKALTLNQAHMVLAYYPTPDADPLILDNLNKQIKPASARTDLAPVYSFNGEGLWLSRLRGQGKRIGNADKLDRWMDVNKRLLNELK</sequence>
<dbReference type="Proteomes" id="UP000196027">
    <property type="component" value="Chromosome"/>
</dbReference>
<name>A0A1Y0I8Q1_9GAMM</name>
<accession>A0A1Y0I8Q1</accession>
<proteinExistence type="predicted"/>
<keyword evidence="1" id="KW-0812">Transmembrane</keyword>
<feature type="transmembrane region" description="Helical" evidence="1">
    <location>
        <begin position="15"/>
        <end position="39"/>
    </location>
</feature>
<protein>
    <submittedName>
        <fullName evidence="2">BTLCP family transglutaminase-like cysteine proteinase</fullName>
    </submittedName>
</protein>
<gene>
    <name evidence="2" type="ORF">OLMES_2839</name>
</gene>
<organism evidence="2 3">
    <name type="scientific">Oleiphilus messinensis</name>
    <dbReference type="NCBI Taxonomy" id="141451"/>
    <lineage>
        <taxon>Bacteria</taxon>
        <taxon>Pseudomonadati</taxon>
        <taxon>Pseudomonadota</taxon>
        <taxon>Gammaproteobacteria</taxon>
        <taxon>Oceanospirillales</taxon>
        <taxon>Oleiphilaceae</taxon>
        <taxon>Oleiphilus</taxon>
    </lineage>
</organism>
<dbReference type="Gene3D" id="3.10.620.30">
    <property type="match status" value="1"/>
</dbReference>
<evidence type="ECO:0000256" key="1">
    <source>
        <dbReference type="SAM" id="Phobius"/>
    </source>
</evidence>
<keyword evidence="1" id="KW-1133">Transmembrane helix</keyword>
<dbReference type="InterPro" id="IPR010319">
    <property type="entry name" value="Transglutaminase-like_Cys_pept"/>
</dbReference>
<dbReference type="EMBL" id="CP021425">
    <property type="protein sequence ID" value="ARU56887.1"/>
    <property type="molecule type" value="Genomic_DNA"/>
</dbReference>
<dbReference type="PANTHER" id="PTHR39327">
    <property type="match status" value="1"/>
</dbReference>
<evidence type="ECO:0000313" key="2">
    <source>
        <dbReference type="EMBL" id="ARU56887.1"/>
    </source>
</evidence>
<keyword evidence="1" id="KW-0472">Membrane</keyword>
<dbReference type="AlphaFoldDB" id="A0A1Y0I8Q1"/>
<dbReference type="PANTHER" id="PTHR39327:SF1">
    <property type="entry name" value="BLR5470 PROTEIN"/>
    <property type="match status" value="1"/>
</dbReference>
<keyword evidence="3" id="KW-1185">Reference proteome</keyword>
<dbReference type="Pfam" id="PF06035">
    <property type="entry name" value="Peptidase_C93"/>
    <property type="match status" value="1"/>
</dbReference>